<name>A0A8J8T991_HALGN</name>
<evidence type="ECO:0000313" key="4">
    <source>
        <dbReference type="Proteomes" id="UP000785679"/>
    </source>
</evidence>
<keyword evidence="4" id="KW-1185">Reference proteome</keyword>
<comment type="caution">
    <text evidence="3">The sequence shown here is derived from an EMBL/GenBank/DDBJ whole genome shotgun (WGS) entry which is preliminary data.</text>
</comment>
<keyword evidence="2" id="KW-0472">Membrane</keyword>
<feature type="transmembrane region" description="Helical" evidence="2">
    <location>
        <begin position="772"/>
        <end position="792"/>
    </location>
</feature>
<reference evidence="3" key="1">
    <citation type="submission" date="2019-06" db="EMBL/GenBank/DDBJ databases">
        <authorList>
            <person name="Zheng W."/>
        </authorList>
    </citation>
    <scope>NUCLEOTIDE SEQUENCE</scope>
    <source>
        <strain evidence="3">QDHG01</strain>
    </source>
</reference>
<dbReference type="InterPro" id="IPR015919">
    <property type="entry name" value="Cadherin-like_sf"/>
</dbReference>
<keyword evidence="2" id="KW-1133">Transmembrane helix</keyword>
<dbReference type="EMBL" id="RRYP01000682">
    <property type="protein sequence ID" value="TNV87004.1"/>
    <property type="molecule type" value="Genomic_DNA"/>
</dbReference>
<dbReference type="AlphaFoldDB" id="A0A8J8T991"/>
<accession>A0A8J8T991</accession>
<keyword evidence="2" id="KW-0812">Transmembrane</keyword>
<protein>
    <recommendedName>
        <fullName evidence="5">Cadherin domain-containing protein</fullName>
    </recommendedName>
</protein>
<feature type="compositionally biased region" description="Low complexity" evidence="1">
    <location>
        <begin position="549"/>
        <end position="602"/>
    </location>
</feature>
<gene>
    <name evidence="3" type="ORF">FGO68_gene8599</name>
</gene>
<feature type="transmembrane region" description="Helical" evidence="2">
    <location>
        <begin position="804"/>
        <end position="829"/>
    </location>
</feature>
<dbReference type="Proteomes" id="UP000785679">
    <property type="component" value="Unassembled WGS sequence"/>
</dbReference>
<organism evidence="3 4">
    <name type="scientific">Halteria grandinella</name>
    <dbReference type="NCBI Taxonomy" id="5974"/>
    <lineage>
        <taxon>Eukaryota</taxon>
        <taxon>Sar</taxon>
        <taxon>Alveolata</taxon>
        <taxon>Ciliophora</taxon>
        <taxon>Intramacronucleata</taxon>
        <taxon>Spirotrichea</taxon>
        <taxon>Stichotrichia</taxon>
        <taxon>Sporadotrichida</taxon>
        <taxon>Halteriidae</taxon>
        <taxon>Halteria</taxon>
    </lineage>
</organism>
<dbReference type="SUPFAM" id="SSF49313">
    <property type="entry name" value="Cadherin-like"/>
    <property type="match status" value="1"/>
</dbReference>
<evidence type="ECO:0000256" key="1">
    <source>
        <dbReference type="SAM" id="MobiDB-lite"/>
    </source>
</evidence>
<dbReference type="OrthoDB" id="2121828at2759"/>
<evidence type="ECO:0000313" key="3">
    <source>
        <dbReference type="EMBL" id="TNV87004.1"/>
    </source>
</evidence>
<dbReference type="GO" id="GO:0016020">
    <property type="term" value="C:membrane"/>
    <property type="evidence" value="ECO:0007669"/>
    <property type="project" value="InterPro"/>
</dbReference>
<proteinExistence type="predicted"/>
<feature type="transmembrane region" description="Helical" evidence="2">
    <location>
        <begin position="875"/>
        <end position="895"/>
    </location>
</feature>
<evidence type="ECO:0000256" key="2">
    <source>
        <dbReference type="SAM" id="Phobius"/>
    </source>
</evidence>
<feature type="region of interest" description="Disordered" evidence="1">
    <location>
        <begin position="549"/>
        <end position="616"/>
    </location>
</feature>
<evidence type="ECO:0008006" key="5">
    <source>
        <dbReference type="Google" id="ProtNLM"/>
    </source>
</evidence>
<sequence>MQMIIAITGSTDRKVWVIKENLIDGSTIFNQVFGELASQESASNHLKPRSILITSETTAKVLLSGALATTNSIAIASLDFVGQTVSYQVTLPPLMLDAYGVSYWTTMGRLFGGGRHFISSLGYYMYTDNSSTKLEFVSSTNTMMHSIIYTSNAVQAGGYTLASQSFTGTFALDSSITPTVATSFTLTAVSLVLTQVSVASTGDTVNLSSFTNVDSSCPIDSGYTETDQYILYQVSPIQKFNYIAGVSAYTYSQTWFGVQTVCGTTTAPTFTYSITMSDGVASCPSWVTINSMTGLLSITTASSPGTLDILVTGTIPNGKKVSKPFQLIAAQNQAPYLAIKPSDNITVLRKTTTNITNFKGIDPDNDAITLSIFEVGTNPEFLSPFITYDPATWTLIISPTDLTELKVYHLEVRIATTYHTVSLNFDVTVSIPVTATVASLVTALSNLAPPMFDEDLPEVTVTADKAEVFSIPSISDIDHDEYVVTAQLGEASTFTVFEDMKLKFKAPAALVRASPYIIKLKLTDKNPSPRSLTYPLFVTVKADPKTLEQPATPVAQPPTQNQSQSNSSTPSSSSSTPSSNSTTSPTGSTNNSGGSSPTTPTGAPTKPARSISEAAAQGAQIKTAKGFIRIMKANQYGELKIVVRGDFLTDSMVMAMKDSDFSATIVTQGVNKVPLSIKDRDKSAGTFVIKLEFADPSNISAMNNVDTIELKTTRELIVSSGLRRMLGPQQDVVKILSIPSGQVQRKELLQQLSQSNAATAKAIEQGAELTSYIFLSGSLIINIFMSMFMNFIWDLLNDLSFMMILSFISISVPGLVQLIQSTFLSFIYMDLLQTDKWLPQLFFSEESDDDEALDQFFDINGFGSTRLINNLGSTFVFLLIFLTLHTFLFLMKCFFEGCTKWQAFRYHTKFLVVT</sequence>
<dbReference type="GO" id="GO:0005509">
    <property type="term" value="F:calcium ion binding"/>
    <property type="evidence" value="ECO:0007669"/>
    <property type="project" value="InterPro"/>
</dbReference>